<dbReference type="Gene3D" id="3.40.1350.10">
    <property type="match status" value="1"/>
</dbReference>
<dbReference type="STRING" id="708126.BW727_100104"/>
<evidence type="ECO:0000256" key="1">
    <source>
        <dbReference type="ARBA" id="ARBA00001946"/>
    </source>
</evidence>
<evidence type="ECO:0000259" key="4">
    <source>
        <dbReference type="SMART" id="SM00990"/>
    </source>
</evidence>
<dbReference type="RefSeq" id="WP_062467878.1">
    <property type="nucleotide sequence ID" value="NZ_BBYN01000005.1"/>
</dbReference>
<evidence type="ECO:0000256" key="2">
    <source>
        <dbReference type="ARBA" id="ARBA00022722"/>
    </source>
</evidence>
<keyword evidence="6" id="KW-1185">Reference proteome</keyword>
<dbReference type="GO" id="GO:0016788">
    <property type="term" value="F:hydrolase activity, acting on ester bonds"/>
    <property type="evidence" value="ECO:0007669"/>
    <property type="project" value="InterPro"/>
</dbReference>
<keyword evidence="2" id="KW-0540">Nuclease</keyword>
<reference evidence="5 6" key="1">
    <citation type="journal article" date="2014" name="Int. J. Syst. Evol. Microbiol.">
        <title>Jeotgalibaca dankookensis gen. nov., sp. nov., a member of the family Carnobacteriaceae, isolated from seujeot (Korean traditional food).</title>
        <authorList>
            <person name="Lee D.G."/>
            <person name="Trujillo M.E."/>
            <person name="Kang H."/>
            <person name="Ahn T.Y."/>
        </authorList>
    </citation>
    <scope>NUCLEOTIDE SEQUENCE [LARGE SCALE GENOMIC DNA]</scope>
    <source>
        <strain evidence="5 6">EX-07</strain>
    </source>
</reference>
<name>A0A1S6ILU8_9LACT</name>
<comment type="cofactor">
    <cofactor evidence="1">
        <name>Mg(2+)</name>
        <dbReference type="ChEBI" id="CHEBI:18420"/>
    </cofactor>
</comment>
<gene>
    <name evidence="5" type="ORF">BW727_100104</name>
</gene>
<proteinExistence type="predicted"/>
<dbReference type="OrthoDB" id="6706702at2"/>
<dbReference type="KEGG" id="jda:BW727_100104"/>
<dbReference type="InterPro" id="IPR014883">
    <property type="entry name" value="VRR_NUC"/>
</dbReference>
<organism evidence="5 6">
    <name type="scientific">Jeotgalibaca dankookensis</name>
    <dbReference type="NCBI Taxonomy" id="708126"/>
    <lineage>
        <taxon>Bacteria</taxon>
        <taxon>Bacillati</taxon>
        <taxon>Bacillota</taxon>
        <taxon>Bacilli</taxon>
        <taxon>Lactobacillales</taxon>
        <taxon>Carnobacteriaceae</taxon>
        <taxon>Jeotgalibaca</taxon>
    </lineage>
</organism>
<dbReference type="AlphaFoldDB" id="A0A1S6ILU8"/>
<feature type="domain" description="VRR-NUC" evidence="4">
    <location>
        <begin position="1"/>
        <end position="81"/>
    </location>
</feature>
<dbReference type="GO" id="GO:0003676">
    <property type="term" value="F:nucleic acid binding"/>
    <property type="evidence" value="ECO:0007669"/>
    <property type="project" value="InterPro"/>
</dbReference>
<keyword evidence="3" id="KW-0378">Hydrolase</keyword>
<dbReference type="GO" id="GO:0004518">
    <property type="term" value="F:nuclease activity"/>
    <property type="evidence" value="ECO:0007669"/>
    <property type="project" value="UniProtKB-KW"/>
</dbReference>
<dbReference type="InterPro" id="IPR011856">
    <property type="entry name" value="tRNA_endonuc-like_dom_sf"/>
</dbReference>
<dbReference type="EMBL" id="CP019728">
    <property type="protein sequence ID" value="AQS52514.1"/>
    <property type="molecule type" value="Genomic_DNA"/>
</dbReference>
<dbReference type="Proteomes" id="UP000188993">
    <property type="component" value="Chromosome"/>
</dbReference>
<accession>A0A1S6ILU8</accession>
<dbReference type="Pfam" id="PF08774">
    <property type="entry name" value="VRR_NUC"/>
    <property type="match status" value="1"/>
</dbReference>
<evidence type="ECO:0000313" key="5">
    <source>
        <dbReference type="EMBL" id="AQS52514.1"/>
    </source>
</evidence>
<evidence type="ECO:0000313" key="6">
    <source>
        <dbReference type="Proteomes" id="UP000188993"/>
    </source>
</evidence>
<sequence>MREKEIEQQLIRAVRCLGGWCLKWTSPSLTGIPDRIVLLPGGKLAFVEVKAPGHKPRKLQQKRINQLQSLDFKCFVLDSTEDISRILEEVIRDGV</sequence>
<dbReference type="SMART" id="SM00990">
    <property type="entry name" value="VRR_NUC"/>
    <property type="match status" value="1"/>
</dbReference>
<evidence type="ECO:0000256" key="3">
    <source>
        <dbReference type="ARBA" id="ARBA00022801"/>
    </source>
</evidence>
<protein>
    <recommendedName>
        <fullName evidence="4">VRR-NUC domain-containing protein</fullName>
    </recommendedName>
</protein>